<gene>
    <name evidence="2" type="ORF">NEA10_05675</name>
</gene>
<sequence length="353" mass="41217">MTEQQGQKSNLCYKGDIQPDSSNLDDLYPYIPGEDLKKAVNIAIALEKPLLIQGEPGCGKTLLASAIAYEFGQRYLNGTEWPFFAWAVTSRSRADEARYTFDALGRLRDTQFLATGKNEIDSEQEEKLRNRLNNPANYIQWGPIGKAFNVWEIRPDLKEIDCNVNIRPILLIDEIDKADIDLPNDLLRDLDQWYFEVKETQTEIPEKRYRKAHKPIVIITSNQDRPLPEAFLRRCLFFYLKFPDKTNLRQIVEERFKRQFGSKTPEDIIEAAIKKFREIRDTAYLQKPPTTSELIDWLSFLLTSEKLTSQKTDRQIEELLEKELDDPTKIGILLKSQSDIETLNRRRKDRRLE</sequence>
<dbReference type="SMART" id="SM00382">
    <property type="entry name" value="AAA"/>
    <property type="match status" value="1"/>
</dbReference>
<dbReference type="InterPro" id="IPR027417">
    <property type="entry name" value="P-loop_NTPase"/>
</dbReference>
<feature type="domain" description="AAA+ ATPase" evidence="1">
    <location>
        <begin position="46"/>
        <end position="246"/>
    </location>
</feature>
<dbReference type="Proteomes" id="UP001056708">
    <property type="component" value="Chromosome"/>
</dbReference>
<dbReference type="InterPro" id="IPR003593">
    <property type="entry name" value="AAA+_ATPase"/>
</dbReference>
<proteinExistence type="predicted"/>
<dbReference type="CDD" id="cd00009">
    <property type="entry name" value="AAA"/>
    <property type="match status" value="1"/>
</dbReference>
<evidence type="ECO:0000259" key="1">
    <source>
        <dbReference type="SMART" id="SM00382"/>
    </source>
</evidence>
<keyword evidence="3" id="KW-1185">Reference proteome</keyword>
<dbReference type="InterPro" id="IPR011704">
    <property type="entry name" value="ATPase_dyneun-rel_AAA"/>
</dbReference>
<evidence type="ECO:0000313" key="2">
    <source>
        <dbReference type="EMBL" id="USR92213.1"/>
    </source>
</evidence>
<dbReference type="Pfam" id="PF07728">
    <property type="entry name" value="AAA_5"/>
    <property type="match status" value="1"/>
</dbReference>
<name>A0ABY5ATN2_9CYAN</name>
<accession>A0ABY5ATN2</accession>
<dbReference type="EMBL" id="CP098611">
    <property type="protein sequence ID" value="USR92213.1"/>
    <property type="molecule type" value="Genomic_DNA"/>
</dbReference>
<reference evidence="2" key="1">
    <citation type="submission" date="2022-06" db="EMBL/GenBank/DDBJ databases">
        <title>Genome sequence of Phormidium yuhuli AB48 isolated from an industrial photobioreactor environment.</title>
        <authorList>
            <person name="Qiu Y."/>
            <person name="Noonan A.J.C."/>
            <person name="Dofher K."/>
            <person name="Koch M."/>
            <person name="Kieft B."/>
            <person name="Lin X."/>
            <person name="Ziels R.M."/>
            <person name="Hallam S.J."/>
        </authorList>
    </citation>
    <scope>NUCLEOTIDE SEQUENCE</scope>
    <source>
        <strain evidence="2">AB48</strain>
    </source>
</reference>
<evidence type="ECO:0000313" key="3">
    <source>
        <dbReference type="Proteomes" id="UP001056708"/>
    </source>
</evidence>
<dbReference type="Gene3D" id="3.40.50.300">
    <property type="entry name" value="P-loop containing nucleotide triphosphate hydrolases"/>
    <property type="match status" value="1"/>
</dbReference>
<protein>
    <submittedName>
        <fullName evidence="2">MoxR family ATPase</fullName>
    </submittedName>
</protein>
<dbReference type="RefSeq" id="WP_252664284.1">
    <property type="nucleotide sequence ID" value="NZ_CP098611.1"/>
</dbReference>
<dbReference type="SUPFAM" id="SSF52540">
    <property type="entry name" value="P-loop containing nucleoside triphosphate hydrolases"/>
    <property type="match status" value="1"/>
</dbReference>
<organism evidence="2 3">
    <name type="scientific">Phormidium yuhuli AB48</name>
    <dbReference type="NCBI Taxonomy" id="2940671"/>
    <lineage>
        <taxon>Bacteria</taxon>
        <taxon>Bacillati</taxon>
        <taxon>Cyanobacteriota</taxon>
        <taxon>Cyanophyceae</taxon>
        <taxon>Oscillatoriophycideae</taxon>
        <taxon>Oscillatoriales</taxon>
        <taxon>Oscillatoriaceae</taxon>
        <taxon>Phormidium</taxon>
        <taxon>Phormidium yuhuli</taxon>
    </lineage>
</organism>